<organism evidence="1 2">
    <name type="scientific">Dyella agri</name>
    <dbReference type="NCBI Taxonomy" id="1926869"/>
    <lineage>
        <taxon>Bacteria</taxon>
        <taxon>Pseudomonadati</taxon>
        <taxon>Pseudomonadota</taxon>
        <taxon>Gammaproteobacteria</taxon>
        <taxon>Lysobacterales</taxon>
        <taxon>Rhodanobacteraceae</taxon>
        <taxon>Dyella</taxon>
    </lineage>
</organism>
<dbReference type="EMBL" id="JADIKL010000008">
    <property type="protein sequence ID" value="MFK2931906.1"/>
    <property type="molecule type" value="Genomic_DNA"/>
</dbReference>
<proteinExistence type="predicted"/>
<keyword evidence="2" id="KW-1185">Reference proteome</keyword>
<sequence length="94" mass="10399">MSTDQINARATEIEEDLLARYGAVMAGRDLRTILGYPSGDAFRHAAQRKTLPIPTFFLKGRRGRCAATRDVARWMALLGQPDSDSSMNVDAEDL</sequence>
<name>A0ABW8KKC7_9GAMM</name>
<protein>
    <recommendedName>
        <fullName evidence="3">DNA-binding protein</fullName>
    </recommendedName>
</protein>
<dbReference type="Proteomes" id="UP001620397">
    <property type="component" value="Unassembled WGS sequence"/>
</dbReference>
<evidence type="ECO:0000313" key="2">
    <source>
        <dbReference type="Proteomes" id="UP001620397"/>
    </source>
</evidence>
<evidence type="ECO:0008006" key="3">
    <source>
        <dbReference type="Google" id="ProtNLM"/>
    </source>
</evidence>
<gene>
    <name evidence="1" type="ORF">ISP14_14005</name>
</gene>
<evidence type="ECO:0000313" key="1">
    <source>
        <dbReference type="EMBL" id="MFK2931906.1"/>
    </source>
</evidence>
<dbReference type="RefSeq" id="WP_404540990.1">
    <property type="nucleotide sequence ID" value="NZ_JADIKL010000008.1"/>
</dbReference>
<reference evidence="1 2" key="1">
    <citation type="submission" date="2020-10" db="EMBL/GenBank/DDBJ databases">
        <title>Phylogeny of dyella-like bacteria.</title>
        <authorList>
            <person name="Fu J."/>
        </authorList>
    </citation>
    <scope>NUCLEOTIDE SEQUENCE [LARGE SCALE GENOMIC DNA]</scope>
    <source>
        <strain evidence="1 2">DKC-1</strain>
    </source>
</reference>
<accession>A0ABW8KKC7</accession>
<comment type="caution">
    <text evidence="1">The sequence shown here is derived from an EMBL/GenBank/DDBJ whole genome shotgun (WGS) entry which is preliminary data.</text>
</comment>